<dbReference type="GO" id="GO:0008237">
    <property type="term" value="F:metallopeptidase activity"/>
    <property type="evidence" value="ECO:0007669"/>
    <property type="project" value="UniProtKB-KW"/>
</dbReference>
<dbReference type="PANTHER" id="PTHR43126">
    <property type="entry name" value="D-ALANYL-D-ALANINE DIPEPTIDASE"/>
    <property type="match status" value="1"/>
</dbReference>
<evidence type="ECO:0000256" key="3">
    <source>
        <dbReference type="ARBA" id="ARBA00022723"/>
    </source>
</evidence>
<dbReference type="RefSeq" id="WP_037296903.1">
    <property type="nucleotide sequence ID" value="NZ_ATAX01000008.1"/>
</dbReference>
<dbReference type="CDD" id="cd14840">
    <property type="entry name" value="D-Ala-D-Ala_dipeptidase_Aad"/>
    <property type="match status" value="1"/>
</dbReference>
<evidence type="ECO:0000256" key="6">
    <source>
        <dbReference type="ARBA" id="ARBA00022997"/>
    </source>
</evidence>
<evidence type="ECO:0000256" key="5">
    <source>
        <dbReference type="ARBA" id="ARBA00022833"/>
    </source>
</evidence>
<comment type="cofactor">
    <cofactor evidence="9">
        <name>Zn(2+)</name>
        <dbReference type="ChEBI" id="CHEBI:29105"/>
    </cofactor>
    <text evidence="9">Binds 1 zinc ion per subunit.</text>
</comment>
<keyword evidence="2 9" id="KW-0645">Protease</keyword>
<proteinExistence type="inferred from homology"/>
<comment type="function">
    <text evidence="9 10">Catalyzes hydrolysis of the D-alanyl-D-alanine dipeptide.</text>
</comment>
<feature type="binding site" evidence="9">
    <location>
        <position position="123"/>
    </location>
    <ligand>
        <name>Zn(2+)</name>
        <dbReference type="ChEBI" id="CHEBI:29105"/>
        <note>catalytic</note>
    </ligand>
</feature>
<evidence type="ECO:0000256" key="1">
    <source>
        <dbReference type="ARBA" id="ARBA00001362"/>
    </source>
</evidence>
<dbReference type="InterPro" id="IPR000755">
    <property type="entry name" value="A_A_dipeptidase"/>
</dbReference>
<dbReference type="AlphaFoldDB" id="W7UUN2"/>
<keyword evidence="8 10" id="KW-0961">Cell wall biogenesis/degradation</keyword>
<dbReference type="OrthoDB" id="9801430at2"/>
<comment type="catalytic activity">
    <reaction evidence="1 9 10">
        <text>D-alanyl-D-alanine + H2O = 2 D-alanine</text>
        <dbReference type="Rhea" id="RHEA:20661"/>
        <dbReference type="ChEBI" id="CHEBI:15377"/>
        <dbReference type="ChEBI" id="CHEBI:57416"/>
        <dbReference type="ChEBI" id="CHEBI:57822"/>
        <dbReference type="EC" id="3.4.13.22"/>
    </reaction>
</comment>
<gene>
    <name evidence="11" type="ORF">RF007C_11080</name>
</gene>
<dbReference type="GO" id="GO:0008270">
    <property type="term" value="F:zinc ion binding"/>
    <property type="evidence" value="ECO:0007669"/>
    <property type="project" value="UniProtKB-UniRule"/>
</dbReference>
<keyword evidence="7 9" id="KW-0482">Metalloprotease</keyword>
<keyword evidence="4 9" id="KW-0378">Hydrolase</keyword>
<keyword evidence="5 9" id="KW-0862">Zinc</keyword>
<dbReference type="Pfam" id="PF01427">
    <property type="entry name" value="Peptidase_M15"/>
    <property type="match status" value="1"/>
</dbReference>
<dbReference type="EC" id="3.4.13.22" evidence="9 10"/>
<feature type="site" description="Transition state stabilizer" evidence="9">
    <location>
        <position position="95"/>
    </location>
</feature>
<dbReference type="PANTHER" id="PTHR43126:SF1">
    <property type="entry name" value="D-ALANYL-D-ALANINE DIPEPTIDASE"/>
    <property type="match status" value="1"/>
</dbReference>
<keyword evidence="6 9" id="KW-0224">Dipeptidase</keyword>
<evidence type="ECO:0000256" key="10">
    <source>
        <dbReference type="PIRNR" id="PIRNR026671"/>
    </source>
</evidence>
<evidence type="ECO:0000256" key="9">
    <source>
        <dbReference type="HAMAP-Rule" id="MF_01924"/>
    </source>
</evidence>
<accession>W7UUN2</accession>
<dbReference type="PATRIC" id="fig|1341157.4.peg.490"/>
<protein>
    <recommendedName>
        <fullName evidence="9 10">D-alanyl-D-alanine dipeptidase</fullName>
        <shortName evidence="9 10">D-Ala-D-Ala dipeptidase</shortName>
        <ecNumber evidence="9 10">3.4.13.22</ecNumber>
    </recommendedName>
</protein>
<dbReference type="GO" id="GO:0160237">
    <property type="term" value="F:D-Ala-D-Ala dipeptidase activity"/>
    <property type="evidence" value="ECO:0007669"/>
    <property type="project" value="UniProtKB-EC"/>
</dbReference>
<sequence>MPQAAANDTKLKNMYNTKNDNTKLPVPDGQLVRISDYIPQAVIDLRYATENNFTGKRIYSSSEALLCFGTVKKLIKVQQELDAMGLRIVVWDAYRPMEAQFRLWEVCPDPTFVADPRREITAHARGNTVDISLTGADGTPVEMPSEFDDFSSRADRSYTNIPENARENALMLEKLMEKFGFTGYFNEWWHYSDNEEYDIIVR</sequence>
<evidence type="ECO:0000313" key="12">
    <source>
        <dbReference type="Proteomes" id="UP000019365"/>
    </source>
</evidence>
<dbReference type="SUPFAM" id="SSF55166">
    <property type="entry name" value="Hedgehog/DD-peptidase"/>
    <property type="match status" value="1"/>
</dbReference>
<feature type="active site" description="Proton donor/acceptor" evidence="9">
    <location>
        <position position="187"/>
    </location>
</feature>
<comment type="caution">
    <text evidence="11">The sequence shown here is derived from an EMBL/GenBank/DDBJ whole genome shotgun (WGS) entry which is preliminary data.</text>
</comment>
<evidence type="ECO:0000256" key="8">
    <source>
        <dbReference type="ARBA" id="ARBA00023316"/>
    </source>
</evidence>
<dbReference type="InterPro" id="IPR009045">
    <property type="entry name" value="Zn_M74/Hedgehog-like"/>
</dbReference>
<keyword evidence="3 9" id="KW-0479">Metal-binding</keyword>
<keyword evidence="12" id="KW-1185">Reference proteome</keyword>
<dbReference type="GO" id="GO:0006508">
    <property type="term" value="P:proteolysis"/>
    <property type="evidence" value="ECO:0007669"/>
    <property type="project" value="UniProtKB-KW"/>
</dbReference>
<dbReference type="PIRSF" id="PIRSF026671">
    <property type="entry name" value="AA_dipeptidase"/>
    <property type="match status" value="1"/>
</dbReference>
<evidence type="ECO:0000256" key="4">
    <source>
        <dbReference type="ARBA" id="ARBA00022801"/>
    </source>
</evidence>
<feature type="binding site" evidence="9">
    <location>
        <position position="190"/>
    </location>
    <ligand>
        <name>Zn(2+)</name>
        <dbReference type="ChEBI" id="CHEBI:29105"/>
        <note>catalytic</note>
    </ligand>
</feature>
<comment type="similarity">
    <text evidence="9 10">Belongs to the peptidase M15D family.</text>
</comment>
<evidence type="ECO:0000256" key="2">
    <source>
        <dbReference type="ARBA" id="ARBA00022670"/>
    </source>
</evidence>
<organism evidence="11 12">
    <name type="scientific">Ruminococcus flavefaciens 007c</name>
    <dbReference type="NCBI Taxonomy" id="1341157"/>
    <lineage>
        <taxon>Bacteria</taxon>
        <taxon>Bacillati</taxon>
        <taxon>Bacillota</taxon>
        <taxon>Clostridia</taxon>
        <taxon>Eubacteriales</taxon>
        <taxon>Oscillospiraceae</taxon>
        <taxon>Ruminococcus</taxon>
    </lineage>
</organism>
<dbReference type="eggNOG" id="COG2173">
    <property type="taxonomic scope" value="Bacteria"/>
</dbReference>
<dbReference type="Proteomes" id="UP000019365">
    <property type="component" value="Unassembled WGS sequence"/>
</dbReference>
<feature type="binding site" evidence="9">
    <location>
        <position position="130"/>
    </location>
    <ligand>
        <name>Zn(2+)</name>
        <dbReference type="ChEBI" id="CHEBI:29105"/>
        <note>catalytic</note>
    </ligand>
</feature>
<name>W7UUN2_RUMFL</name>
<evidence type="ECO:0000256" key="7">
    <source>
        <dbReference type="ARBA" id="ARBA00023049"/>
    </source>
</evidence>
<reference evidence="11 12" key="1">
    <citation type="journal article" date="2014" name="PLoS ONE">
        <title>Rumen cellulosomics: divergent fiber-degrading strategies revealed by comparative genome-wide analysis of six ruminococcal strains.</title>
        <authorList>
            <person name="Dassa B."/>
            <person name="Borovok I."/>
            <person name="Ruimy-Israeli V."/>
            <person name="Lamed R."/>
            <person name="Flint H.J."/>
            <person name="Duncan S.H."/>
            <person name="Henrissat B."/>
            <person name="Coutinho P."/>
            <person name="Morrison M."/>
            <person name="Mosoni P."/>
            <person name="Yeoman C.J."/>
            <person name="White B.A."/>
            <person name="Bayer E.A."/>
        </authorList>
    </citation>
    <scope>NUCLEOTIDE SEQUENCE [LARGE SCALE GENOMIC DNA]</scope>
    <source>
        <strain evidence="11 12">007c</strain>
    </source>
</reference>
<dbReference type="GO" id="GO:0071555">
    <property type="term" value="P:cell wall organization"/>
    <property type="evidence" value="ECO:0007669"/>
    <property type="project" value="UniProtKB-KW"/>
</dbReference>
<evidence type="ECO:0000313" key="11">
    <source>
        <dbReference type="EMBL" id="EWM54874.1"/>
    </source>
</evidence>
<dbReference type="HAMAP" id="MF_01924">
    <property type="entry name" value="A_A_dipeptidase"/>
    <property type="match status" value="1"/>
</dbReference>
<dbReference type="Gene3D" id="3.30.1380.10">
    <property type="match status" value="1"/>
</dbReference>
<dbReference type="EMBL" id="ATAX01000008">
    <property type="protein sequence ID" value="EWM54874.1"/>
    <property type="molecule type" value="Genomic_DNA"/>
</dbReference>